<dbReference type="RefSeq" id="WP_338055273.1">
    <property type="nucleotide sequence ID" value="NZ_JABBVZ010000192.1"/>
</dbReference>
<gene>
    <name evidence="3" type="ORF">HIJ39_22050</name>
</gene>
<organism evidence="3 4">
    <name type="scientific">Sulfobacillus harzensis</name>
    <dbReference type="NCBI Taxonomy" id="2729629"/>
    <lineage>
        <taxon>Bacteria</taxon>
        <taxon>Bacillati</taxon>
        <taxon>Bacillota</taxon>
        <taxon>Clostridia</taxon>
        <taxon>Eubacteriales</taxon>
        <taxon>Clostridiales Family XVII. Incertae Sedis</taxon>
        <taxon>Sulfobacillus</taxon>
    </lineage>
</organism>
<comment type="caution">
    <text evidence="3">The sequence shown here is derived from an EMBL/GenBank/DDBJ whole genome shotgun (WGS) entry which is preliminary data.</text>
</comment>
<evidence type="ECO:0000313" key="4">
    <source>
        <dbReference type="Proteomes" id="UP000533476"/>
    </source>
</evidence>
<feature type="domain" description="3-hydroxyacyl-CoA dehydrogenase NAD binding" evidence="2">
    <location>
        <begin position="6"/>
        <end position="126"/>
    </location>
</feature>
<sequence>MDIRRVMVAGSGVLGSQIAFQTAYHGYTVMVYDISGEALRKGRERMEVLAVRYAHDLKAPPSSIDEARGRMAFSSDLAEAVKNADLVIEAIPEILSVKQAFYQQLGRLAPANTIFATNSSTLIPRRVFIKSPGSVDLAERAKILRSQPA</sequence>
<dbReference type="Gene3D" id="3.40.50.720">
    <property type="entry name" value="NAD(P)-binding Rossmann-like Domain"/>
    <property type="match status" value="1"/>
</dbReference>
<dbReference type="GO" id="GO:0070403">
    <property type="term" value="F:NAD+ binding"/>
    <property type="evidence" value="ECO:0007669"/>
    <property type="project" value="InterPro"/>
</dbReference>
<evidence type="ECO:0000313" key="3">
    <source>
        <dbReference type="EMBL" id="NMP24994.1"/>
    </source>
</evidence>
<name>A0A7Y0Q656_9FIRM</name>
<dbReference type="AlphaFoldDB" id="A0A7Y0Q656"/>
<comment type="similarity">
    <text evidence="1">Belongs to the 3-hydroxyacyl-CoA dehydrogenase family.</text>
</comment>
<dbReference type="PANTHER" id="PTHR48075">
    <property type="entry name" value="3-HYDROXYACYL-COA DEHYDROGENASE FAMILY PROTEIN"/>
    <property type="match status" value="1"/>
</dbReference>
<dbReference type="GO" id="GO:0006635">
    <property type="term" value="P:fatty acid beta-oxidation"/>
    <property type="evidence" value="ECO:0007669"/>
    <property type="project" value="TreeGrafter"/>
</dbReference>
<feature type="non-terminal residue" evidence="3">
    <location>
        <position position="149"/>
    </location>
</feature>
<dbReference type="GO" id="GO:0008691">
    <property type="term" value="F:3-hydroxybutyryl-CoA dehydrogenase activity"/>
    <property type="evidence" value="ECO:0007669"/>
    <property type="project" value="TreeGrafter"/>
</dbReference>
<accession>A0A7Y0Q656</accession>
<dbReference type="Pfam" id="PF02737">
    <property type="entry name" value="3HCDH_N"/>
    <property type="match status" value="1"/>
</dbReference>
<keyword evidence="4" id="KW-1185">Reference proteome</keyword>
<evidence type="ECO:0000259" key="2">
    <source>
        <dbReference type="Pfam" id="PF02737"/>
    </source>
</evidence>
<proteinExistence type="inferred from homology"/>
<dbReference type="InterPro" id="IPR036291">
    <property type="entry name" value="NAD(P)-bd_dom_sf"/>
</dbReference>
<protein>
    <recommendedName>
        <fullName evidence="2">3-hydroxyacyl-CoA dehydrogenase NAD binding domain-containing protein</fullName>
    </recommendedName>
</protein>
<dbReference type="InterPro" id="IPR006176">
    <property type="entry name" value="3-OHacyl-CoA_DH_NAD-bd"/>
</dbReference>
<reference evidence="3 4" key="1">
    <citation type="submission" date="2020-04" db="EMBL/GenBank/DDBJ databases">
        <authorList>
            <person name="Zhang R."/>
            <person name="Schippers A."/>
        </authorList>
    </citation>
    <scope>NUCLEOTIDE SEQUENCE [LARGE SCALE GENOMIC DNA]</scope>
    <source>
        <strain evidence="3 4">DSM 109850</strain>
    </source>
</reference>
<dbReference type="SUPFAM" id="SSF51735">
    <property type="entry name" value="NAD(P)-binding Rossmann-fold domains"/>
    <property type="match status" value="1"/>
</dbReference>
<dbReference type="PANTHER" id="PTHR48075:SF5">
    <property type="entry name" value="3-HYDROXYBUTYRYL-COA DEHYDROGENASE"/>
    <property type="match status" value="1"/>
</dbReference>
<dbReference type="Proteomes" id="UP000533476">
    <property type="component" value="Unassembled WGS sequence"/>
</dbReference>
<evidence type="ECO:0000256" key="1">
    <source>
        <dbReference type="ARBA" id="ARBA00009463"/>
    </source>
</evidence>
<dbReference type="EMBL" id="JABBVZ010000192">
    <property type="protein sequence ID" value="NMP24994.1"/>
    <property type="molecule type" value="Genomic_DNA"/>
</dbReference>